<evidence type="ECO:0000313" key="1">
    <source>
        <dbReference type="EMBL" id="DBA04185.1"/>
    </source>
</evidence>
<keyword evidence="2" id="KW-1185">Reference proteome</keyword>
<comment type="caution">
    <text evidence="1">The sequence shown here is derived from an EMBL/GenBank/DDBJ whole genome shotgun (WGS) entry which is preliminary data.</text>
</comment>
<organism evidence="1 2">
    <name type="scientific">Lagenidium giganteum</name>
    <dbReference type="NCBI Taxonomy" id="4803"/>
    <lineage>
        <taxon>Eukaryota</taxon>
        <taxon>Sar</taxon>
        <taxon>Stramenopiles</taxon>
        <taxon>Oomycota</taxon>
        <taxon>Peronosporomycetes</taxon>
        <taxon>Pythiales</taxon>
        <taxon>Pythiaceae</taxon>
    </lineage>
</organism>
<dbReference type="AlphaFoldDB" id="A0AAV2ZE14"/>
<evidence type="ECO:0000313" key="2">
    <source>
        <dbReference type="Proteomes" id="UP001146120"/>
    </source>
</evidence>
<dbReference type="Proteomes" id="UP001146120">
    <property type="component" value="Unassembled WGS sequence"/>
</dbReference>
<reference evidence="1" key="1">
    <citation type="submission" date="2022-11" db="EMBL/GenBank/DDBJ databases">
        <authorList>
            <person name="Morgan W.R."/>
            <person name="Tartar A."/>
        </authorList>
    </citation>
    <scope>NUCLEOTIDE SEQUENCE</scope>
    <source>
        <strain evidence="1">ARSEF 373</strain>
    </source>
</reference>
<proteinExistence type="predicted"/>
<name>A0AAV2ZE14_9STRA</name>
<dbReference type="EMBL" id="DAKRPA010000011">
    <property type="protein sequence ID" value="DBA04185.1"/>
    <property type="molecule type" value="Genomic_DNA"/>
</dbReference>
<feature type="non-terminal residue" evidence="1">
    <location>
        <position position="1"/>
    </location>
</feature>
<protein>
    <submittedName>
        <fullName evidence="1">Uncharacterized protein</fullName>
    </submittedName>
</protein>
<accession>A0AAV2ZE14</accession>
<gene>
    <name evidence="1" type="ORF">N0F65_004293</name>
</gene>
<reference evidence="1" key="2">
    <citation type="journal article" date="2023" name="Microbiol Resour">
        <title>Decontamination and Annotation of the Draft Genome Sequence of the Oomycete Lagenidium giganteum ARSEF 373.</title>
        <authorList>
            <person name="Morgan W.R."/>
            <person name="Tartar A."/>
        </authorList>
    </citation>
    <scope>NUCLEOTIDE SEQUENCE</scope>
    <source>
        <strain evidence="1">ARSEF 373</strain>
    </source>
</reference>
<sequence length="71" mass="7879">QNFCAFPRCSSHRLYAQNKHTGVPTVHGHGCGRKWWSPGGSAFHVLSQMPTGICDAQWSTLSARKRRASKP</sequence>